<evidence type="ECO:0000313" key="3">
    <source>
        <dbReference type="Proteomes" id="UP001529510"/>
    </source>
</evidence>
<reference evidence="2 3" key="1">
    <citation type="submission" date="2024-05" db="EMBL/GenBank/DDBJ databases">
        <title>Genome sequencing and assembly of Indian major carp, Cirrhinus mrigala (Hamilton, 1822).</title>
        <authorList>
            <person name="Mohindra V."/>
            <person name="Chowdhury L.M."/>
            <person name="Lal K."/>
            <person name="Jena J.K."/>
        </authorList>
    </citation>
    <scope>NUCLEOTIDE SEQUENCE [LARGE SCALE GENOMIC DNA]</scope>
    <source>
        <strain evidence="2">CM1030</strain>
        <tissue evidence="2">Blood</tissue>
    </source>
</reference>
<evidence type="ECO:0000313" key="2">
    <source>
        <dbReference type="EMBL" id="KAL0149588.1"/>
    </source>
</evidence>
<proteinExistence type="predicted"/>
<keyword evidence="3" id="KW-1185">Reference proteome</keyword>
<dbReference type="SUPFAM" id="SSF48340">
    <property type="entry name" value="Interferon-induced guanylate-binding protein 1 (GBP1), C-terminal domain"/>
    <property type="match status" value="1"/>
</dbReference>
<gene>
    <name evidence="2" type="ORF">M9458_055115</name>
</gene>
<dbReference type="InterPro" id="IPR036543">
    <property type="entry name" value="Guanylate-bd_C_sf"/>
</dbReference>
<protein>
    <submittedName>
        <fullName evidence="2">Uncharacterized protein</fullName>
    </submittedName>
</protein>
<evidence type="ECO:0000256" key="1">
    <source>
        <dbReference type="SAM" id="MobiDB-lite"/>
    </source>
</evidence>
<feature type="region of interest" description="Disordered" evidence="1">
    <location>
        <begin position="1"/>
        <end position="60"/>
    </location>
</feature>
<dbReference type="Proteomes" id="UP001529510">
    <property type="component" value="Unassembled WGS sequence"/>
</dbReference>
<sequence length="129" mass="15903">EKERAALLKQEIQSKEEKQRQLEQKLEAEKQSNEERMRQMKKMEEETRLQRKEAEQAMDRKLREQADRMRQEMADLRRQSAAAEFYRANQMAAMMQQRRYMEEMAYVMHMQQMNFRPENKGRGTRRKKK</sequence>
<organism evidence="2 3">
    <name type="scientific">Cirrhinus mrigala</name>
    <name type="common">Mrigala</name>
    <dbReference type="NCBI Taxonomy" id="683832"/>
    <lineage>
        <taxon>Eukaryota</taxon>
        <taxon>Metazoa</taxon>
        <taxon>Chordata</taxon>
        <taxon>Craniata</taxon>
        <taxon>Vertebrata</taxon>
        <taxon>Euteleostomi</taxon>
        <taxon>Actinopterygii</taxon>
        <taxon>Neopterygii</taxon>
        <taxon>Teleostei</taxon>
        <taxon>Ostariophysi</taxon>
        <taxon>Cypriniformes</taxon>
        <taxon>Cyprinidae</taxon>
        <taxon>Labeoninae</taxon>
        <taxon>Labeonini</taxon>
        <taxon>Cirrhinus</taxon>
    </lineage>
</organism>
<name>A0ABD0MH92_CIRMR</name>
<accession>A0ABD0MH92</accession>
<comment type="caution">
    <text evidence="2">The sequence shown here is derived from an EMBL/GenBank/DDBJ whole genome shotgun (WGS) entry which is preliminary data.</text>
</comment>
<dbReference type="EMBL" id="JAMKFB020000399">
    <property type="protein sequence ID" value="KAL0149588.1"/>
    <property type="molecule type" value="Genomic_DNA"/>
</dbReference>
<feature type="non-terminal residue" evidence="2">
    <location>
        <position position="1"/>
    </location>
</feature>
<dbReference type="AlphaFoldDB" id="A0ABD0MH92"/>